<dbReference type="GO" id="GO:0005516">
    <property type="term" value="F:calmodulin binding"/>
    <property type="evidence" value="ECO:0007669"/>
    <property type="project" value="InterPro"/>
</dbReference>
<feature type="compositionally biased region" description="Acidic residues" evidence="1">
    <location>
        <begin position="1055"/>
        <end position="1065"/>
    </location>
</feature>
<feature type="region of interest" description="Disordered" evidence="1">
    <location>
        <begin position="352"/>
        <end position="399"/>
    </location>
</feature>
<feature type="compositionally biased region" description="Low complexity" evidence="1">
    <location>
        <begin position="41"/>
        <end position="52"/>
    </location>
</feature>
<protein>
    <recommendedName>
        <fullName evidence="2">Calmodulin-binding domain-containing protein</fullName>
    </recommendedName>
</protein>
<dbReference type="InterPro" id="IPR044681">
    <property type="entry name" value="PICBP-like"/>
</dbReference>
<dbReference type="SMART" id="SM01054">
    <property type="entry name" value="CaM_binding"/>
    <property type="match status" value="1"/>
</dbReference>
<feature type="compositionally biased region" description="Acidic residues" evidence="1">
    <location>
        <begin position="416"/>
        <end position="425"/>
    </location>
</feature>
<dbReference type="InterPro" id="IPR012417">
    <property type="entry name" value="CaM-bd_dom_pln"/>
</dbReference>
<feature type="region of interest" description="Disordered" evidence="1">
    <location>
        <begin position="861"/>
        <end position="884"/>
    </location>
</feature>
<feature type="region of interest" description="Disordered" evidence="1">
    <location>
        <begin position="1054"/>
        <end position="1085"/>
    </location>
</feature>
<dbReference type="OrthoDB" id="1304871at2759"/>
<feature type="region of interest" description="Disordered" evidence="1">
    <location>
        <begin position="529"/>
        <end position="638"/>
    </location>
</feature>
<feature type="compositionally biased region" description="Basic and acidic residues" evidence="1">
    <location>
        <begin position="435"/>
        <end position="448"/>
    </location>
</feature>
<dbReference type="PANTHER" id="PTHR33923:SF13">
    <property type="entry name" value="PLANT CALMODULIN-BINDING PROTEIN-RELATED"/>
    <property type="match status" value="1"/>
</dbReference>
<feature type="compositionally biased region" description="Acidic residues" evidence="1">
    <location>
        <begin position="582"/>
        <end position="614"/>
    </location>
</feature>
<accession>A0A811RYL8</accession>
<feature type="compositionally biased region" description="Gly residues" evidence="1">
    <location>
        <begin position="209"/>
        <end position="218"/>
    </location>
</feature>
<feature type="region of interest" description="Disordered" evidence="1">
    <location>
        <begin position="954"/>
        <end position="983"/>
    </location>
</feature>
<feature type="region of interest" description="Disordered" evidence="1">
    <location>
        <begin position="416"/>
        <end position="511"/>
    </location>
</feature>
<keyword evidence="4" id="KW-1185">Reference proteome</keyword>
<feature type="region of interest" description="Disordered" evidence="1">
    <location>
        <begin position="1"/>
        <end position="100"/>
    </location>
</feature>
<feature type="compositionally biased region" description="Basic and acidic residues" evidence="1">
    <location>
        <begin position="1066"/>
        <end position="1075"/>
    </location>
</feature>
<feature type="compositionally biased region" description="Basic and acidic residues" evidence="1">
    <location>
        <begin position="547"/>
        <end position="562"/>
    </location>
</feature>
<evidence type="ECO:0000313" key="3">
    <source>
        <dbReference type="EMBL" id="CAD6333963.1"/>
    </source>
</evidence>
<evidence type="ECO:0000259" key="2">
    <source>
        <dbReference type="SMART" id="SM01054"/>
    </source>
</evidence>
<gene>
    <name evidence="3" type="ORF">NCGR_LOCUS58061</name>
</gene>
<feature type="domain" description="Calmodulin-binding" evidence="2">
    <location>
        <begin position="1139"/>
        <end position="1250"/>
    </location>
</feature>
<feature type="compositionally biased region" description="Acidic residues" evidence="1">
    <location>
        <begin position="352"/>
        <end position="366"/>
    </location>
</feature>
<feature type="region of interest" description="Disordered" evidence="1">
    <location>
        <begin position="198"/>
        <end position="218"/>
    </location>
</feature>
<dbReference type="AlphaFoldDB" id="A0A811RYL8"/>
<name>A0A811RYL8_9POAL</name>
<dbReference type="Proteomes" id="UP000604825">
    <property type="component" value="Unassembled WGS sequence"/>
</dbReference>
<organism evidence="3 4">
    <name type="scientific">Miscanthus lutarioriparius</name>
    <dbReference type="NCBI Taxonomy" id="422564"/>
    <lineage>
        <taxon>Eukaryota</taxon>
        <taxon>Viridiplantae</taxon>
        <taxon>Streptophyta</taxon>
        <taxon>Embryophyta</taxon>
        <taxon>Tracheophyta</taxon>
        <taxon>Spermatophyta</taxon>
        <taxon>Magnoliopsida</taxon>
        <taxon>Liliopsida</taxon>
        <taxon>Poales</taxon>
        <taxon>Poaceae</taxon>
        <taxon>PACMAD clade</taxon>
        <taxon>Panicoideae</taxon>
        <taxon>Andropogonodae</taxon>
        <taxon>Andropogoneae</taxon>
        <taxon>Saccharinae</taxon>
        <taxon>Miscanthus</taxon>
    </lineage>
</organism>
<dbReference type="Pfam" id="PF07839">
    <property type="entry name" value="CaM_binding"/>
    <property type="match status" value="1"/>
</dbReference>
<comment type="caution">
    <text evidence="3">The sequence shown here is derived from an EMBL/GenBank/DDBJ whole genome shotgun (WGS) entry which is preliminary data.</text>
</comment>
<feature type="compositionally biased region" description="Low complexity" evidence="1">
    <location>
        <begin position="70"/>
        <end position="95"/>
    </location>
</feature>
<dbReference type="PANTHER" id="PTHR33923">
    <property type="entry name" value="CALMODULIN-BINDING PROTEIN-RELATED"/>
    <property type="match status" value="1"/>
</dbReference>
<sequence>MVRSKEPSKKKQPKDPLLTPPSKPRGGGFLDEGRPWNRGGAAMSPAPASVPSYMRGTSSSDAKAGRRGRPAASVSASASPARWRPAASVSASASPARRRPAVRVLTKGKVLFAEEEAPGSGLGRATCSSTMKDTKFPDALDLAPGATDAEGPAALRVCPYTYCSLNGHVHAPAVPLRSFLASRRRLIKTQQSMKLKGVSAFRKKSGEKTSGGSGGGGAKIAPLIDEEAVGDFFVEVYGGPRVSSDMSCSDMSLDEMDAMVRRMEFVVFDRCGADEDGEKGKDLAVCDDGEPEPRPVLKEKHGAFRDSLSDCSGAHTGSDFVEELPWLRYHGYEYDDSLDDEILEEQRIREEEVVEAEFSAEQEEEQGTSGRSSDEYKEGAAEGQEENDEENTSNLVRDQEILADQGVACRVEACEELDGRDDDNILEASVEQGTAEEKLSDDIYKSEIPDQEVTARAGVTLEGQRIREEEVVGAESSAEQEEEQGTSGRSSDEYKEGAADEENTSKLVSDQEILADEGVACRVEACEELDGRDDENIMEASVEQGTAEEKLSNDTYKSKIPDQEVTARAGSTLEDSFREDISSDQEANDYDEEDECHVESDGESEVTGEQDLEDQQSMPDDGSEMEISEDTISGDGCKEDFSEEVTSAAVFAGEISYFSSIDCRDADINILVIDNLNQNDCNADDVFEQYDKTVDDVLEQDSSPTNAQMELGNPTSKKVDAFEETAIVQQINQDSNVDTQKKSEITAFILEESGIAQQSNPDGGKMEPEVTVCKLKDASEESGACPESNLHDNTEYVTDDAEMGQEITRCKLEDASKETYQETLEDDSSTCVIVDDRNNLEINNCKSEDVSKESVTILEADHSDNSANFSNDVQGTAEDHDSCLNDDAQNDIQITGCKSEDTCKEFDTVKDNDQSDSSANVRSDAEETVEDGGSVCISDDSQNGLKISMCNLEDASKEPSTVQEADRSDSSANASADAQNGSELTTSELAVITISNDKENESKLFTCNSEDVFEESIIGQEADHDGSSVYLSYGAQNEYEVTTCHSEGAQVESDVIQEDEDEDEDKTAGTEKKLESAACESGGASLKPAMHQEAAGDINTTDASKDIHVTEETNQSFNVQMPAEFTDAKEPSIDDICGAFNGMNLKGDVYFDPAESATCPRSKLIISRRRRTPEEEEYLRGFNPRAPNFLPLELDPDAEKVDLKHQMMDERKNAEEWMIDYALRRALTNLAPARKKKVELLVQAFETVLPHDEDDKKNISPSRPIQPCN</sequence>
<evidence type="ECO:0000256" key="1">
    <source>
        <dbReference type="SAM" id="MobiDB-lite"/>
    </source>
</evidence>
<dbReference type="EMBL" id="CAJGYO010000017">
    <property type="protein sequence ID" value="CAD6333963.1"/>
    <property type="molecule type" value="Genomic_DNA"/>
</dbReference>
<feature type="region of interest" description="Disordered" evidence="1">
    <location>
        <begin position="908"/>
        <end position="940"/>
    </location>
</feature>
<evidence type="ECO:0000313" key="4">
    <source>
        <dbReference type="Proteomes" id="UP000604825"/>
    </source>
</evidence>
<feature type="compositionally biased region" description="Polar residues" evidence="1">
    <location>
        <begin position="865"/>
        <end position="874"/>
    </location>
</feature>
<reference evidence="3" key="1">
    <citation type="submission" date="2020-10" db="EMBL/GenBank/DDBJ databases">
        <authorList>
            <person name="Han B."/>
            <person name="Lu T."/>
            <person name="Zhao Q."/>
            <person name="Huang X."/>
            <person name="Zhao Y."/>
        </authorList>
    </citation>
    <scope>NUCLEOTIDE SEQUENCE</scope>
</reference>
<proteinExistence type="predicted"/>